<keyword evidence="4" id="KW-0812">Transmembrane</keyword>
<evidence type="ECO:0000256" key="6">
    <source>
        <dbReference type="ARBA" id="ARBA00023136"/>
    </source>
</evidence>
<evidence type="ECO:0000313" key="8">
    <source>
        <dbReference type="EMBL" id="TPW29177.1"/>
    </source>
</evidence>
<dbReference type="AlphaFoldDB" id="A0A506UBK3"/>
<keyword evidence="6" id="KW-0472">Membrane</keyword>
<comment type="similarity">
    <text evidence="2">Belongs to the OmpP1/FadL family.</text>
</comment>
<dbReference type="GO" id="GO:0009279">
    <property type="term" value="C:cell outer membrane"/>
    <property type="evidence" value="ECO:0007669"/>
    <property type="project" value="UniProtKB-SubCell"/>
</dbReference>
<comment type="subcellular location">
    <subcellularLocation>
        <location evidence="1">Cell outer membrane</location>
        <topology evidence="1">Multi-pass membrane protein</topology>
    </subcellularLocation>
</comment>
<dbReference type="OrthoDB" id="19849at2"/>
<evidence type="ECO:0000256" key="7">
    <source>
        <dbReference type="ARBA" id="ARBA00023237"/>
    </source>
</evidence>
<keyword evidence="9" id="KW-1185">Reference proteome</keyword>
<evidence type="ECO:0008006" key="10">
    <source>
        <dbReference type="Google" id="ProtNLM"/>
    </source>
</evidence>
<evidence type="ECO:0000256" key="3">
    <source>
        <dbReference type="ARBA" id="ARBA00022452"/>
    </source>
</evidence>
<proteinExistence type="inferred from homology"/>
<dbReference type="Pfam" id="PF03349">
    <property type="entry name" value="Toluene_X"/>
    <property type="match status" value="1"/>
</dbReference>
<dbReference type="EMBL" id="VHLG01000010">
    <property type="protein sequence ID" value="TPW29177.1"/>
    <property type="molecule type" value="Genomic_DNA"/>
</dbReference>
<accession>A0A506UBK3</accession>
<dbReference type="InterPro" id="IPR005017">
    <property type="entry name" value="OMPP1/FadL/TodX"/>
</dbReference>
<organism evidence="8 9">
    <name type="scientific">Martelella alba</name>
    <dbReference type="NCBI Taxonomy" id="2590451"/>
    <lineage>
        <taxon>Bacteria</taxon>
        <taxon>Pseudomonadati</taxon>
        <taxon>Pseudomonadota</taxon>
        <taxon>Alphaproteobacteria</taxon>
        <taxon>Hyphomicrobiales</taxon>
        <taxon>Aurantimonadaceae</taxon>
        <taxon>Martelella</taxon>
    </lineage>
</organism>
<dbReference type="PANTHER" id="PTHR35093">
    <property type="entry name" value="OUTER MEMBRANE PROTEIN NMB0088-RELATED"/>
    <property type="match status" value="1"/>
</dbReference>
<evidence type="ECO:0000256" key="2">
    <source>
        <dbReference type="ARBA" id="ARBA00008163"/>
    </source>
</evidence>
<protein>
    <recommendedName>
        <fullName evidence="10">Long-chain fatty acid transport protein</fullName>
    </recommendedName>
</protein>
<dbReference type="RefSeq" id="WP_141149940.1">
    <property type="nucleotide sequence ID" value="NZ_VHLG01000010.1"/>
</dbReference>
<comment type="caution">
    <text evidence="8">The sequence shown here is derived from an EMBL/GenBank/DDBJ whole genome shotgun (WGS) entry which is preliminary data.</text>
</comment>
<dbReference type="PANTHER" id="PTHR35093:SF8">
    <property type="entry name" value="OUTER MEMBRANE PROTEIN NMB0088-RELATED"/>
    <property type="match status" value="1"/>
</dbReference>
<dbReference type="Proteomes" id="UP000318801">
    <property type="component" value="Unassembled WGS sequence"/>
</dbReference>
<reference evidence="8 9" key="1">
    <citation type="submission" date="2019-06" db="EMBL/GenBank/DDBJ databases">
        <authorList>
            <person name="Li M."/>
        </authorList>
    </citation>
    <scope>NUCLEOTIDE SEQUENCE [LARGE SCALE GENOMIC DNA]</scope>
    <source>
        <strain evidence="8 9">BGMRC2036</strain>
    </source>
</reference>
<dbReference type="SUPFAM" id="SSF56935">
    <property type="entry name" value="Porins"/>
    <property type="match status" value="1"/>
</dbReference>
<sequence>MAGTAFAGAFALREQGAAGQGQAFAGAAAGSAFVGSMYWNPATMTDLDGLQFQLDLTAILPYADITPEKGTSPTLLGLGGTGSTGDIAIDAVLPTGYVSYQLNDRVWLGLALNSPFGLTTKNPFNYAGQIYARTSEVRSYDINPTIAIKVNDWLSLGAGIEALYFKTRLTQAMSPYPDAATASLEGDDWGIGYTLGFTLKPSDSTEIGVGYRSSVNLGLSGDLALGAAKTPLPAGTYGIDATLHTPDQITVGLKQKVTDKLTVNAGFEWTNWSRFGTIPVYGNTGMTNGMKLTELAFEYQDGYYVALGAEYQWTDQFTIRGGLGYEWSPITTTNRDLRLPDSDRIHAALGGTYQINNSLALDMAYEHIFPVGNGDISITSGNPHYVTGLPFTGSVTSDVNIVSIGLRYRFGG</sequence>
<keyword evidence="3" id="KW-1134">Transmembrane beta strand</keyword>
<evidence type="ECO:0000256" key="4">
    <source>
        <dbReference type="ARBA" id="ARBA00022692"/>
    </source>
</evidence>
<keyword evidence="7" id="KW-0998">Cell outer membrane</keyword>
<evidence type="ECO:0000313" key="9">
    <source>
        <dbReference type="Proteomes" id="UP000318801"/>
    </source>
</evidence>
<evidence type="ECO:0000256" key="1">
    <source>
        <dbReference type="ARBA" id="ARBA00004571"/>
    </source>
</evidence>
<name>A0A506UBK3_9HYPH</name>
<gene>
    <name evidence="8" type="ORF">FJU08_15110</name>
</gene>
<dbReference type="Gene3D" id="2.40.160.60">
    <property type="entry name" value="Outer membrane protein transport protein (OMPP1/FadL/TodX)"/>
    <property type="match status" value="1"/>
</dbReference>
<dbReference type="GO" id="GO:0015483">
    <property type="term" value="F:long-chain fatty acid transporting porin activity"/>
    <property type="evidence" value="ECO:0007669"/>
    <property type="project" value="TreeGrafter"/>
</dbReference>
<keyword evidence="5" id="KW-0732">Signal</keyword>
<evidence type="ECO:0000256" key="5">
    <source>
        <dbReference type="ARBA" id="ARBA00022729"/>
    </source>
</evidence>